<keyword evidence="1" id="KW-1133">Transmembrane helix</keyword>
<organism evidence="2 3">
    <name type="scientific">Plectus sambesii</name>
    <dbReference type="NCBI Taxonomy" id="2011161"/>
    <lineage>
        <taxon>Eukaryota</taxon>
        <taxon>Metazoa</taxon>
        <taxon>Ecdysozoa</taxon>
        <taxon>Nematoda</taxon>
        <taxon>Chromadorea</taxon>
        <taxon>Plectida</taxon>
        <taxon>Plectina</taxon>
        <taxon>Plectoidea</taxon>
        <taxon>Plectidae</taxon>
        <taxon>Plectus</taxon>
    </lineage>
</organism>
<sequence>MQNDDDEFLRECPPLAIAVMGAGVAMLLVLLLSAVMYIRTLYMEKRWALGMATIGMPPAERQKLFSLHTAIALDNPRDFMKGRALHLVQKDSSISPETYERTQRKTLVKYENPMYCSICDRVTTSKGNACEHMKPMMRFLHIRDESLPDESMDTAKAEALIGYGEYDSSNLCHLEPYNWPSSSDSYTFSSNYISSLNCESALYYLSSSSSVESCSFPDSDFCVQSL</sequence>
<dbReference type="WBParaSite" id="PSAMB.scaffold1372size32455.g12842.t1">
    <property type="protein sequence ID" value="PSAMB.scaffold1372size32455.g12842.t1"/>
    <property type="gene ID" value="PSAMB.scaffold1372size32455.g12842"/>
</dbReference>
<dbReference type="Proteomes" id="UP000887566">
    <property type="component" value="Unplaced"/>
</dbReference>
<name>A0A914UYT8_9BILA</name>
<evidence type="ECO:0000313" key="3">
    <source>
        <dbReference type="WBParaSite" id="PSAMB.scaffold1372size32455.g12842.t1"/>
    </source>
</evidence>
<dbReference type="AlphaFoldDB" id="A0A914UYT8"/>
<keyword evidence="1" id="KW-0472">Membrane</keyword>
<feature type="transmembrane region" description="Helical" evidence="1">
    <location>
        <begin position="15"/>
        <end position="38"/>
    </location>
</feature>
<evidence type="ECO:0000313" key="2">
    <source>
        <dbReference type="Proteomes" id="UP000887566"/>
    </source>
</evidence>
<protein>
    <submittedName>
        <fullName evidence="3">Uncharacterized protein</fullName>
    </submittedName>
</protein>
<keyword evidence="2" id="KW-1185">Reference proteome</keyword>
<keyword evidence="1" id="KW-0812">Transmembrane</keyword>
<reference evidence="3" key="1">
    <citation type="submission" date="2022-11" db="UniProtKB">
        <authorList>
            <consortium name="WormBaseParasite"/>
        </authorList>
    </citation>
    <scope>IDENTIFICATION</scope>
</reference>
<evidence type="ECO:0000256" key="1">
    <source>
        <dbReference type="SAM" id="Phobius"/>
    </source>
</evidence>
<accession>A0A914UYT8</accession>
<proteinExistence type="predicted"/>